<dbReference type="InterPro" id="IPR000639">
    <property type="entry name" value="Epox_hydrolase-like"/>
</dbReference>
<dbReference type="STRING" id="665126.ABB55_04225"/>
<accession>A0A0P6VHK6</accession>
<dbReference type="InterPro" id="IPR000073">
    <property type="entry name" value="AB_hydrolase_1"/>
</dbReference>
<feature type="domain" description="AB hydrolase-1" evidence="2">
    <location>
        <begin position="26"/>
        <end position="262"/>
    </location>
</feature>
<evidence type="ECO:0000259" key="2">
    <source>
        <dbReference type="Pfam" id="PF00561"/>
    </source>
</evidence>
<dbReference type="GO" id="GO:0016020">
    <property type="term" value="C:membrane"/>
    <property type="evidence" value="ECO:0007669"/>
    <property type="project" value="TreeGrafter"/>
</dbReference>
<proteinExistence type="predicted"/>
<dbReference type="Proteomes" id="UP000048984">
    <property type="component" value="Unassembled WGS sequence"/>
</dbReference>
<dbReference type="AlphaFoldDB" id="A0A0P6VHK6"/>
<keyword evidence="1" id="KW-0378">Hydrolase</keyword>
<reference evidence="3 4" key="1">
    <citation type="submission" date="2015-09" db="EMBL/GenBank/DDBJ databases">
        <authorList>
            <person name="Jackson K.R."/>
            <person name="Lunt B.L."/>
            <person name="Fisher J.N.B."/>
            <person name="Gardner A.V."/>
            <person name="Bailey M.E."/>
            <person name="Deus L.M."/>
            <person name="Earl A.S."/>
            <person name="Gibby P.D."/>
            <person name="Hartmann K.A."/>
            <person name="Liu J.E."/>
            <person name="Manci A.M."/>
            <person name="Nielsen D.A."/>
            <person name="Solomon M.B."/>
            <person name="Breakwell D.P."/>
            <person name="Burnett S.H."/>
            <person name="Grose J.H."/>
        </authorList>
    </citation>
    <scope>NUCLEOTIDE SEQUENCE [LARGE SCALE GENOMIC DNA]</scope>
    <source>
        <strain evidence="3 4">16</strain>
    </source>
</reference>
<dbReference type="InterPro" id="IPR029058">
    <property type="entry name" value="AB_hydrolase_fold"/>
</dbReference>
<protein>
    <recommendedName>
        <fullName evidence="2">AB hydrolase-1 domain-containing protein</fullName>
    </recommendedName>
</protein>
<evidence type="ECO:0000313" key="3">
    <source>
        <dbReference type="EMBL" id="KPL51536.1"/>
    </source>
</evidence>
<reference evidence="3 4" key="2">
    <citation type="submission" date="2015-10" db="EMBL/GenBank/DDBJ databases">
        <title>Draft Genome Sequence of Prosthecomicrobium hirschii ATCC 27832.</title>
        <authorList>
            <person name="Daniel J."/>
            <person name="Givan S.A."/>
            <person name="Brun Y.V."/>
            <person name="Brown P.J."/>
        </authorList>
    </citation>
    <scope>NUCLEOTIDE SEQUENCE [LARGE SCALE GENOMIC DNA]</scope>
    <source>
        <strain evidence="3 4">16</strain>
    </source>
</reference>
<dbReference type="PANTHER" id="PTHR43798">
    <property type="entry name" value="MONOACYLGLYCEROL LIPASE"/>
    <property type="match status" value="1"/>
</dbReference>
<dbReference type="Gene3D" id="3.40.50.1820">
    <property type="entry name" value="alpha/beta hydrolase"/>
    <property type="match status" value="1"/>
</dbReference>
<sequence length="283" mass="29711">MRASALPAALPPIPAATRFDLGSGRPVVFLHGWATHGGFFRLQEPLAGPDRRLIALDLPGHGAARAEGRPVVFADLAPAVSTWLDDAGLDGVVLVGWSMGASVAFDLIARFGPARIAGLVVIDMTARILDAPGWTHGLAGGLTPAQVERASAAMRANWPRQAERVVERLFAPGRRTDTPDLAGFVEAIAAADGAAMASLWSTLAVTDFRSALPRIDRPALVVSGAESRLYRPDVGPALAQALPRGRHVAIDGTGHAPQIEAPAAFNRVLAEFIASLSDQEQQP</sequence>
<evidence type="ECO:0000313" key="4">
    <source>
        <dbReference type="Proteomes" id="UP000048984"/>
    </source>
</evidence>
<dbReference type="SUPFAM" id="SSF53474">
    <property type="entry name" value="alpha/beta-Hydrolases"/>
    <property type="match status" value="1"/>
</dbReference>
<dbReference type="Pfam" id="PF00561">
    <property type="entry name" value="Abhydrolase_1"/>
    <property type="match status" value="1"/>
</dbReference>
<name>A0A0P6VHK6_9HYPH</name>
<comment type="caution">
    <text evidence="3">The sequence shown here is derived from an EMBL/GenBank/DDBJ whole genome shotgun (WGS) entry which is preliminary data.</text>
</comment>
<keyword evidence="4" id="KW-1185">Reference proteome</keyword>
<dbReference type="PRINTS" id="PR00111">
    <property type="entry name" value="ABHYDROLASE"/>
</dbReference>
<organism evidence="3 4">
    <name type="scientific">Prosthecodimorpha hirschii</name>
    <dbReference type="NCBI Taxonomy" id="665126"/>
    <lineage>
        <taxon>Bacteria</taxon>
        <taxon>Pseudomonadati</taxon>
        <taxon>Pseudomonadota</taxon>
        <taxon>Alphaproteobacteria</taxon>
        <taxon>Hyphomicrobiales</taxon>
        <taxon>Ancalomicrobiaceae</taxon>
        <taxon>Prosthecodimorpha</taxon>
    </lineage>
</organism>
<dbReference type="RefSeq" id="WP_054357698.1">
    <property type="nucleotide sequence ID" value="NZ_LJYW01000001.1"/>
</dbReference>
<dbReference type="GO" id="GO:0016787">
    <property type="term" value="F:hydrolase activity"/>
    <property type="evidence" value="ECO:0007669"/>
    <property type="project" value="UniProtKB-KW"/>
</dbReference>
<dbReference type="InterPro" id="IPR050266">
    <property type="entry name" value="AB_hydrolase_sf"/>
</dbReference>
<dbReference type="EMBL" id="LJYW01000001">
    <property type="protein sequence ID" value="KPL51536.1"/>
    <property type="molecule type" value="Genomic_DNA"/>
</dbReference>
<gene>
    <name evidence="3" type="ORF">ABB55_04225</name>
</gene>
<dbReference type="PRINTS" id="PR00412">
    <property type="entry name" value="EPOXHYDRLASE"/>
</dbReference>
<dbReference type="PANTHER" id="PTHR43798:SF31">
    <property type="entry name" value="AB HYDROLASE SUPERFAMILY PROTEIN YCLE"/>
    <property type="match status" value="1"/>
</dbReference>
<evidence type="ECO:0000256" key="1">
    <source>
        <dbReference type="ARBA" id="ARBA00022801"/>
    </source>
</evidence>